<feature type="non-terminal residue" evidence="2">
    <location>
        <position position="1"/>
    </location>
</feature>
<reference evidence="2 3" key="1">
    <citation type="journal article" date="2020" name="Fungal Divers.">
        <title>Resolving the Mortierellaceae phylogeny through synthesis of multi-gene phylogenetics and phylogenomics.</title>
        <authorList>
            <person name="Vandepol N."/>
            <person name="Liber J."/>
            <person name="Desiro A."/>
            <person name="Na H."/>
            <person name="Kennedy M."/>
            <person name="Barry K."/>
            <person name="Grigoriev I.V."/>
            <person name="Miller A.N."/>
            <person name="O'Donnell K."/>
            <person name="Stajich J.E."/>
            <person name="Bonito G."/>
        </authorList>
    </citation>
    <scope>NUCLEOTIDE SEQUENCE [LARGE SCALE GENOMIC DNA]</scope>
    <source>
        <strain evidence="2 3">AD045</strain>
    </source>
</reference>
<name>A0ABQ7JHK0_9FUNG</name>
<evidence type="ECO:0000256" key="1">
    <source>
        <dbReference type="SAM" id="MobiDB-lite"/>
    </source>
</evidence>
<feature type="region of interest" description="Disordered" evidence="1">
    <location>
        <begin position="53"/>
        <end position="82"/>
    </location>
</feature>
<proteinExistence type="predicted"/>
<organism evidence="2 3">
    <name type="scientific">Linnemannia gamsii</name>
    <dbReference type="NCBI Taxonomy" id="64522"/>
    <lineage>
        <taxon>Eukaryota</taxon>
        <taxon>Fungi</taxon>
        <taxon>Fungi incertae sedis</taxon>
        <taxon>Mucoromycota</taxon>
        <taxon>Mortierellomycotina</taxon>
        <taxon>Mortierellomycetes</taxon>
        <taxon>Mortierellales</taxon>
        <taxon>Mortierellaceae</taxon>
        <taxon>Linnemannia</taxon>
    </lineage>
</organism>
<accession>A0ABQ7JHK0</accession>
<keyword evidence="3" id="KW-1185">Reference proteome</keyword>
<sequence length="82" mass="8997">LHEAADKICCPEWRQLYSSIPLGQLLSVKDRNNLAPLKLKVLALIPIRELLHKPESNTPTAQASPKPIGKSKKPAPSKPPTL</sequence>
<dbReference type="EMBL" id="JAAAIM010002367">
    <property type="protein sequence ID" value="KAG0272955.1"/>
    <property type="molecule type" value="Genomic_DNA"/>
</dbReference>
<gene>
    <name evidence="2" type="ORF">BGZ96_005087</name>
</gene>
<evidence type="ECO:0000313" key="2">
    <source>
        <dbReference type="EMBL" id="KAG0272955.1"/>
    </source>
</evidence>
<comment type="caution">
    <text evidence="2">The sequence shown here is derived from an EMBL/GenBank/DDBJ whole genome shotgun (WGS) entry which is preliminary data.</text>
</comment>
<dbReference type="Proteomes" id="UP001194696">
    <property type="component" value="Unassembled WGS sequence"/>
</dbReference>
<protein>
    <submittedName>
        <fullName evidence="2">Uncharacterized protein</fullName>
    </submittedName>
</protein>
<evidence type="ECO:0000313" key="3">
    <source>
        <dbReference type="Proteomes" id="UP001194696"/>
    </source>
</evidence>